<dbReference type="EMBL" id="JBCNJP010009302">
    <property type="protein sequence ID" value="KAK9048936.1"/>
    <property type="molecule type" value="Genomic_DNA"/>
</dbReference>
<sequence length="238" mass="27143">MFIASNKSTERSVIKIHYHRLLKTFEPLNQIHKTSSHPLLWFRLKSSPASGNPAADHHRTLSTSLPPSNYRCTADRDQGKQHIGASVFDSELRIRKEIGGVWKAIVGVNSRLGKLNLGMHRWMDFIDGCWKWVGNGALAFSAKEATRRVGKRFVTGEWGRLTFSFFVSGFPDDTTAGILWKAAQHLGTLEDSYIPRKRRYNNECYGFIRYKDVGDVEIMVKQLNEIKIKGQKVNTNFT</sequence>
<evidence type="ECO:0000313" key="4">
    <source>
        <dbReference type="Proteomes" id="UP001408789"/>
    </source>
</evidence>
<dbReference type="InterPro" id="IPR000504">
    <property type="entry name" value="RRM_dom"/>
</dbReference>
<dbReference type="Proteomes" id="UP001408789">
    <property type="component" value="Unassembled WGS sequence"/>
</dbReference>
<dbReference type="SUPFAM" id="SSF54928">
    <property type="entry name" value="RNA-binding domain, RBD"/>
    <property type="match status" value="1"/>
</dbReference>
<keyword evidence="4" id="KW-1185">Reference proteome</keyword>
<proteinExistence type="predicted"/>
<reference evidence="3 4" key="1">
    <citation type="submission" date="2024-04" db="EMBL/GenBank/DDBJ databases">
        <title>The reference genome of an endangered Asteraceae, Deinandra increscens subsp. villosa, native to the Central Coast of California.</title>
        <authorList>
            <person name="Guilliams M."/>
            <person name="Hasenstab-Lehman K."/>
            <person name="Meyer R."/>
            <person name="Mcevoy S."/>
        </authorList>
    </citation>
    <scope>NUCLEOTIDE SEQUENCE [LARGE SCALE GENOMIC DNA]</scope>
    <source>
        <tissue evidence="3">Leaf</tissue>
    </source>
</reference>
<protein>
    <recommendedName>
        <fullName evidence="2">RRM domain-containing protein</fullName>
    </recommendedName>
</protein>
<evidence type="ECO:0000259" key="2">
    <source>
        <dbReference type="PROSITE" id="PS50102"/>
    </source>
</evidence>
<dbReference type="Pfam" id="PF00076">
    <property type="entry name" value="RRM_1"/>
    <property type="match status" value="1"/>
</dbReference>
<dbReference type="Gene3D" id="3.30.70.330">
    <property type="match status" value="1"/>
</dbReference>
<evidence type="ECO:0000313" key="3">
    <source>
        <dbReference type="EMBL" id="KAK9048936.1"/>
    </source>
</evidence>
<comment type="caution">
    <text evidence="3">The sequence shown here is derived from an EMBL/GenBank/DDBJ whole genome shotgun (WGS) entry which is preliminary data.</text>
</comment>
<dbReference type="SMART" id="SM00360">
    <property type="entry name" value="RRM"/>
    <property type="match status" value="1"/>
</dbReference>
<dbReference type="InterPro" id="IPR012677">
    <property type="entry name" value="Nucleotide-bd_a/b_plait_sf"/>
</dbReference>
<gene>
    <name evidence="3" type="ORF">SSX86_032096</name>
</gene>
<evidence type="ECO:0000256" key="1">
    <source>
        <dbReference type="PROSITE-ProRule" id="PRU00176"/>
    </source>
</evidence>
<dbReference type="GO" id="GO:0003723">
    <property type="term" value="F:RNA binding"/>
    <property type="evidence" value="ECO:0007669"/>
    <property type="project" value="UniProtKB-UniRule"/>
</dbReference>
<dbReference type="PROSITE" id="PS50102">
    <property type="entry name" value="RRM"/>
    <property type="match status" value="1"/>
</dbReference>
<name>A0AAP0C4N5_9ASTR</name>
<accession>A0AAP0C4N5</accession>
<dbReference type="AlphaFoldDB" id="A0AAP0C4N5"/>
<dbReference type="InterPro" id="IPR035979">
    <property type="entry name" value="RBD_domain_sf"/>
</dbReference>
<organism evidence="3 4">
    <name type="scientific">Deinandra increscens subsp. villosa</name>
    <dbReference type="NCBI Taxonomy" id="3103831"/>
    <lineage>
        <taxon>Eukaryota</taxon>
        <taxon>Viridiplantae</taxon>
        <taxon>Streptophyta</taxon>
        <taxon>Embryophyta</taxon>
        <taxon>Tracheophyta</taxon>
        <taxon>Spermatophyta</taxon>
        <taxon>Magnoliopsida</taxon>
        <taxon>eudicotyledons</taxon>
        <taxon>Gunneridae</taxon>
        <taxon>Pentapetalae</taxon>
        <taxon>asterids</taxon>
        <taxon>campanulids</taxon>
        <taxon>Asterales</taxon>
        <taxon>Asteraceae</taxon>
        <taxon>Asteroideae</taxon>
        <taxon>Heliantheae alliance</taxon>
        <taxon>Madieae</taxon>
        <taxon>Madiinae</taxon>
        <taxon>Deinandra</taxon>
    </lineage>
</organism>
<feature type="domain" description="RRM" evidence="2">
    <location>
        <begin position="163"/>
        <end position="238"/>
    </location>
</feature>
<keyword evidence="1" id="KW-0694">RNA-binding</keyword>
<dbReference type="CDD" id="cd00590">
    <property type="entry name" value="RRM_SF"/>
    <property type="match status" value="1"/>
</dbReference>